<dbReference type="PANTHER" id="PTHR30175:SF7">
    <property type="entry name" value="NEGATIVE REGULATOR OF SACY ACTIVITY"/>
    <property type="match status" value="1"/>
</dbReference>
<dbReference type="InterPro" id="IPR001362">
    <property type="entry name" value="Glyco_hydro_32"/>
</dbReference>
<dbReference type="InterPro" id="IPR013189">
    <property type="entry name" value="Glyco_hydro_32_C"/>
</dbReference>
<evidence type="ECO:0000256" key="9">
    <source>
        <dbReference type="ARBA" id="ARBA00022777"/>
    </source>
</evidence>
<keyword evidence="3" id="KW-0813">Transport</keyword>
<keyword evidence="11 16" id="KW-1133">Transmembrane helix</keyword>
<dbReference type="InterPro" id="IPR006232">
    <property type="entry name" value="Suc6P_hydrolase"/>
</dbReference>
<dbReference type="CDD" id="cd18623">
    <property type="entry name" value="GH32_ScrB-like"/>
    <property type="match status" value="1"/>
</dbReference>
<dbReference type="NCBIfam" id="TIGR01322">
    <property type="entry name" value="scrB_fam"/>
    <property type="match status" value="1"/>
</dbReference>
<dbReference type="SUPFAM" id="SSF55604">
    <property type="entry name" value="Glucose permease domain IIB"/>
    <property type="match status" value="1"/>
</dbReference>
<evidence type="ECO:0000256" key="4">
    <source>
        <dbReference type="ARBA" id="ARBA00022475"/>
    </source>
</evidence>
<dbReference type="FunFam" id="3.30.1360.60:FF:000001">
    <property type="entry name" value="PTS system glucose-specific IIBC component PtsG"/>
    <property type="match status" value="1"/>
</dbReference>
<evidence type="ECO:0000256" key="1">
    <source>
        <dbReference type="ARBA" id="ARBA00004651"/>
    </source>
</evidence>
<evidence type="ECO:0000256" key="2">
    <source>
        <dbReference type="ARBA" id="ARBA00009902"/>
    </source>
</evidence>
<dbReference type="GO" id="GO:0009401">
    <property type="term" value="P:phosphoenolpyruvate-dependent sugar phosphotransferase system"/>
    <property type="evidence" value="ECO:0007669"/>
    <property type="project" value="UniProtKB-KW"/>
</dbReference>
<feature type="transmembrane region" description="Helical" evidence="16">
    <location>
        <begin position="156"/>
        <end position="178"/>
    </location>
</feature>
<dbReference type="Pfam" id="PF02378">
    <property type="entry name" value="PTS_EIIC"/>
    <property type="match status" value="1"/>
</dbReference>
<dbReference type="PANTHER" id="PTHR30175">
    <property type="entry name" value="PHOSPHOTRANSFERASE SYSTEM TRANSPORT PROTEIN"/>
    <property type="match status" value="1"/>
</dbReference>
<keyword evidence="13 15" id="KW-0326">Glycosidase</keyword>
<dbReference type="Pfam" id="PF00367">
    <property type="entry name" value="PTS_EIIB"/>
    <property type="match status" value="1"/>
</dbReference>
<dbReference type="GO" id="GO:0005985">
    <property type="term" value="P:sucrose metabolic process"/>
    <property type="evidence" value="ECO:0007669"/>
    <property type="project" value="UniProtKB-UniPathway"/>
</dbReference>
<accession>C7NB34</accession>
<dbReference type="GO" id="GO:0004564">
    <property type="term" value="F:beta-fructofuranosidase activity"/>
    <property type="evidence" value="ECO:0007669"/>
    <property type="project" value="UniProtKB-EC"/>
</dbReference>
<evidence type="ECO:0000256" key="11">
    <source>
        <dbReference type="ARBA" id="ARBA00022989"/>
    </source>
</evidence>
<dbReference type="Pfam" id="PF08244">
    <property type="entry name" value="Glyco_hydro_32C"/>
    <property type="match status" value="1"/>
</dbReference>
<keyword evidence="15" id="KW-0963">Cytoplasm</keyword>
<feature type="transmembrane region" description="Helical" evidence="16">
    <location>
        <begin position="229"/>
        <end position="248"/>
    </location>
</feature>
<feature type="transmembrane region" description="Helical" evidence="16">
    <location>
        <begin position="342"/>
        <end position="364"/>
    </location>
</feature>
<dbReference type="eggNOG" id="COG1264">
    <property type="taxonomic scope" value="Bacteria"/>
</dbReference>
<dbReference type="InterPro" id="IPR050558">
    <property type="entry name" value="PTS_Sugar-Specific_Components"/>
</dbReference>
<proteinExistence type="inferred from homology"/>
<keyword evidence="5" id="KW-0762">Sugar transport</keyword>
<dbReference type="PROSITE" id="PS51103">
    <property type="entry name" value="PTS_EIIC_TYPE_1"/>
    <property type="match status" value="1"/>
</dbReference>
<dbReference type="OrthoDB" id="92465at2"/>
<evidence type="ECO:0000256" key="12">
    <source>
        <dbReference type="ARBA" id="ARBA00023136"/>
    </source>
</evidence>
<dbReference type="InterPro" id="IPR013013">
    <property type="entry name" value="PTS_EIIC_1"/>
</dbReference>
<dbReference type="GO" id="GO:0090589">
    <property type="term" value="F:protein-phosphocysteine-trehalose phosphotransferase system transporter activity"/>
    <property type="evidence" value="ECO:0007669"/>
    <property type="project" value="TreeGrafter"/>
</dbReference>
<comment type="subcellular location">
    <subcellularLocation>
        <location evidence="1">Cell membrane</location>
        <topology evidence="1">Multi-pass membrane protein</topology>
    </subcellularLocation>
    <subcellularLocation>
        <location evidence="15">Cytoplasm</location>
    </subcellularLocation>
</comment>
<comment type="pathway">
    <text evidence="15">Glycan biosynthesis; sucrose metabolism.</text>
</comment>
<evidence type="ECO:0000313" key="20">
    <source>
        <dbReference type="Proteomes" id="UP000001910"/>
    </source>
</evidence>
<evidence type="ECO:0000256" key="16">
    <source>
        <dbReference type="SAM" id="Phobius"/>
    </source>
</evidence>
<evidence type="ECO:0000259" key="18">
    <source>
        <dbReference type="PROSITE" id="PS51103"/>
    </source>
</evidence>
<comment type="catalytic activity">
    <reaction evidence="15">
        <text>Hydrolysis of terminal non-reducing beta-D-fructofuranoside residues in beta-D-fructofuranosides.</text>
        <dbReference type="EC" id="3.2.1.26"/>
    </reaction>
</comment>
<feature type="transmembrane region" description="Helical" evidence="16">
    <location>
        <begin position="305"/>
        <end position="330"/>
    </location>
</feature>
<dbReference type="InterPro" id="IPR036878">
    <property type="entry name" value="Glu_permease_IIB"/>
</dbReference>
<dbReference type="InterPro" id="IPR013148">
    <property type="entry name" value="Glyco_hydro_32_N"/>
</dbReference>
<evidence type="ECO:0000256" key="10">
    <source>
        <dbReference type="ARBA" id="ARBA00022801"/>
    </source>
</evidence>
<dbReference type="SUPFAM" id="SSF75005">
    <property type="entry name" value="Arabinanase/levansucrase/invertase"/>
    <property type="match status" value="1"/>
</dbReference>
<feature type="domain" description="PTS EIIB type-1" evidence="17">
    <location>
        <begin position="6"/>
        <end position="89"/>
    </location>
</feature>
<feature type="transmembrane region" description="Helical" evidence="16">
    <location>
        <begin position="115"/>
        <end position="136"/>
    </location>
</feature>
<dbReference type="AlphaFoldDB" id="C7NB34"/>
<dbReference type="Pfam" id="PF00251">
    <property type="entry name" value="Glyco_hydro_32N"/>
    <property type="match status" value="1"/>
</dbReference>
<keyword evidence="20" id="KW-1185">Reference proteome</keyword>
<dbReference type="CDD" id="cd00212">
    <property type="entry name" value="PTS_IIB_glc"/>
    <property type="match status" value="1"/>
</dbReference>
<dbReference type="EC" id="3.2.1.26" evidence="15"/>
<evidence type="ECO:0000256" key="8">
    <source>
        <dbReference type="ARBA" id="ARBA00022692"/>
    </source>
</evidence>
<dbReference type="KEGG" id="lba:Lebu_1491"/>
<keyword evidence="6" id="KW-0808">Transferase</keyword>
<evidence type="ECO:0000256" key="6">
    <source>
        <dbReference type="ARBA" id="ARBA00022679"/>
    </source>
</evidence>
<name>C7NB34_LEPBD</name>
<comment type="similarity">
    <text evidence="2 15">Belongs to the glycosyl hydrolase 32 family.</text>
</comment>
<protein>
    <recommendedName>
        <fullName evidence="15">Sucrose-6-phosphate hydrolase</fullName>
        <ecNumber evidence="15">3.2.1.26</ecNumber>
    </recommendedName>
    <alternativeName>
        <fullName evidence="15">Invertase</fullName>
    </alternativeName>
</protein>
<evidence type="ECO:0000256" key="3">
    <source>
        <dbReference type="ARBA" id="ARBA00022448"/>
    </source>
</evidence>
<feature type="transmembrane region" description="Helical" evidence="16">
    <location>
        <begin position="260"/>
        <end position="285"/>
    </location>
</feature>
<dbReference type="GO" id="GO:0016301">
    <property type="term" value="F:kinase activity"/>
    <property type="evidence" value="ECO:0007669"/>
    <property type="project" value="UniProtKB-KW"/>
</dbReference>
<dbReference type="PROSITE" id="PS01035">
    <property type="entry name" value="PTS_EIIB_TYPE_1_CYS"/>
    <property type="match status" value="1"/>
</dbReference>
<keyword evidence="4" id="KW-1003">Cell membrane</keyword>
<dbReference type="eggNOG" id="COG1621">
    <property type="taxonomic scope" value="Bacteria"/>
</dbReference>
<keyword evidence="10 15" id="KW-0378">Hydrolase</keyword>
<dbReference type="GO" id="GO:0015771">
    <property type="term" value="P:trehalose transport"/>
    <property type="evidence" value="ECO:0007669"/>
    <property type="project" value="TreeGrafter"/>
</dbReference>
<dbReference type="InterPro" id="IPR003352">
    <property type="entry name" value="PTS_EIIC"/>
</dbReference>
<dbReference type="Gene3D" id="2.60.120.560">
    <property type="entry name" value="Exo-inulinase, domain 1"/>
    <property type="match status" value="1"/>
</dbReference>
<feature type="transmembrane region" description="Helical" evidence="16">
    <location>
        <begin position="448"/>
        <end position="469"/>
    </location>
</feature>
<dbReference type="GO" id="GO:0005886">
    <property type="term" value="C:plasma membrane"/>
    <property type="evidence" value="ECO:0007669"/>
    <property type="project" value="UniProtKB-SubCell"/>
</dbReference>
<dbReference type="PROSITE" id="PS51098">
    <property type="entry name" value="PTS_EIIB_TYPE_1"/>
    <property type="match status" value="1"/>
</dbReference>
<evidence type="ECO:0000259" key="17">
    <source>
        <dbReference type="PROSITE" id="PS51098"/>
    </source>
</evidence>
<evidence type="ECO:0000256" key="15">
    <source>
        <dbReference type="RuleBase" id="RU365015"/>
    </source>
</evidence>
<dbReference type="InterPro" id="IPR023296">
    <property type="entry name" value="Glyco_hydro_beta-prop_sf"/>
</dbReference>
<reference evidence="19 20" key="1">
    <citation type="journal article" date="2009" name="Stand. Genomic Sci.">
        <title>Complete genome sequence of Leptotrichia buccalis type strain (C-1013-b).</title>
        <authorList>
            <person name="Ivanova N."/>
            <person name="Gronow S."/>
            <person name="Lapidus A."/>
            <person name="Copeland A."/>
            <person name="Glavina Del Rio T."/>
            <person name="Nolan M."/>
            <person name="Lucas S."/>
            <person name="Chen F."/>
            <person name="Tice H."/>
            <person name="Cheng J.F."/>
            <person name="Saunders E."/>
            <person name="Bruce D."/>
            <person name="Goodwin L."/>
            <person name="Brettin T."/>
            <person name="Detter J.C."/>
            <person name="Han C."/>
            <person name="Pitluck S."/>
            <person name="Mikhailova N."/>
            <person name="Pati A."/>
            <person name="Mavrommatis K."/>
            <person name="Chen A."/>
            <person name="Palaniappan K."/>
            <person name="Land M."/>
            <person name="Hauser L."/>
            <person name="Chang Y.J."/>
            <person name="Jeffries C.D."/>
            <person name="Chain P."/>
            <person name="Rohde C."/>
            <person name="Goker M."/>
            <person name="Bristow J."/>
            <person name="Eisen J.A."/>
            <person name="Markowitz V."/>
            <person name="Hugenholtz P."/>
            <person name="Kyrpides N.C."/>
            <person name="Klenk H.P."/>
        </authorList>
    </citation>
    <scope>NUCLEOTIDE SEQUENCE [LARGE SCALE GENOMIC DNA]</scope>
    <source>
        <strain evidence="20">ATCC 14201 / DSM 1135 / JCM 12969 / NCTC 10249 / C-1013-b</strain>
    </source>
</reference>
<evidence type="ECO:0000313" key="19">
    <source>
        <dbReference type="EMBL" id="ACV39365.1"/>
    </source>
</evidence>
<dbReference type="Proteomes" id="UP000001910">
    <property type="component" value="Chromosome"/>
</dbReference>
<evidence type="ECO:0000256" key="14">
    <source>
        <dbReference type="PROSITE-ProRule" id="PRU00421"/>
    </source>
</evidence>
<dbReference type="RefSeq" id="WP_015769706.1">
    <property type="nucleotide sequence ID" value="NC_013192.1"/>
</dbReference>
<evidence type="ECO:0000256" key="13">
    <source>
        <dbReference type="ARBA" id="ARBA00023295"/>
    </source>
</evidence>
<dbReference type="GO" id="GO:0008982">
    <property type="term" value="F:protein-N(PI)-phosphohistidine-sugar phosphotransferase activity"/>
    <property type="evidence" value="ECO:0007669"/>
    <property type="project" value="InterPro"/>
</dbReference>
<feature type="active site" description="Phosphocysteine intermediate; for EIIB activity" evidence="14">
    <location>
        <position position="28"/>
    </location>
</feature>
<organism evidence="19 20">
    <name type="scientific">Leptotrichia buccalis (strain ATCC 14201 / DSM 1135 / JCM 12969 / NCTC 10249 / C-1013-b)</name>
    <dbReference type="NCBI Taxonomy" id="523794"/>
    <lineage>
        <taxon>Bacteria</taxon>
        <taxon>Fusobacteriati</taxon>
        <taxon>Fusobacteriota</taxon>
        <taxon>Fusobacteriia</taxon>
        <taxon>Fusobacteriales</taxon>
        <taxon>Leptotrichiaceae</taxon>
        <taxon>Leptotrichia</taxon>
    </lineage>
</organism>
<dbReference type="eggNOG" id="COG1263">
    <property type="taxonomic scope" value="Bacteria"/>
</dbReference>
<dbReference type="InterPro" id="IPR001996">
    <property type="entry name" value="PTS_IIB_1"/>
</dbReference>
<comment type="function">
    <text evidence="15">Enables the bacterium to metabolize sucrose as a sole carbon source.</text>
</comment>
<dbReference type="Gene3D" id="2.115.10.20">
    <property type="entry name" value="Glycosyl hydrolase domain, family 43"/>
    <property type="match status" value="1"/>
</dbReference>
<gene>
    <name evidence="19" type="ordered locus">Lebu_1491</name>
</gene>
<dbReference type="Gene3D" id="3.30.1360.60">
    <property type="entry name" value="Glucose permease domain IIB"/>
    <property type="match status" value="1"/>
</dbReference>
<dbReference type="InterPro" id="IPR018113">
    <property type="entry name" value="PTrfase_EIIB_Cys"/>
</dbReference>
<dbReference type="GO" id="GO:0005737">
    <property type="term" value="C:cytoplasm"/>
    <property type="evidence" value="ECO:0007669"/>
    <property type="project" value="UniProtKB-SubCell"/>
</dbReference>
<dbReference type="HOGENOM" id="CLU_310747_0_0_0"/>
<dbReference type="SUPFAM" id="SSF49899">
    <property type="entry name" value="Concanavalin A-like lectins/glucanases"/>
    <property type="match status" value="1"/>
</dbReference>
<keyword evidence="7" id="KW-0598">Phosphotransferase system</keyword>
<dbReference type="EMBL" id="CP001685">
    <property type="protein sequence ID" value="ACV39365.1"/>
    <property type="molecule type" value="Genomic_DNA"/>
</dbReference>
<keyword evidence="12 16" id="KW-0472">Membrane</keyword>
<dbReference type="STRING" id="523794.Lebu_1491"/>
<dbReference type="SMART" id="SM00640">
    <property type="entry name" value="Glyco_32"/>
    <property type="match status" value="1"/>
</dbReference>
<feature type="domain" description="PTS EIIC type-1" evidence="18">
    <location>
        <begin position="110"/>
        <end position="485"/>
    </location>
</feature>
<sequence length="946" mass="105690">MERKFEDITTAIAEKVGGSENIQSVTHCATRLRLVLNDFEKVKMEEIENLRLVKGAFVAGNQLQIIFGAGLVNDVYRELADSLGYSVNHPSAKTAEESAVKQNPFQKFIKSISDVFIEIMPCILAAALLMGLTSLLTTKGLFGNKTIVEMIPQIAGINRMVSIASTGIFALLPMIVAYSATKRFGGRASLGLAIGAVMIHPDLANAFSVAGGSAKPEIINVFGLNIELVGFQGGIIIALMIGYIVASLDKFFNKVLPDLIKFVLAPMLTILISSILLFTVIGPFGRELGNGLTNGLLWIAEHTGVFGYMLFAGVQQVIVITGLHHTFGAIEAQLLASTNHDFLNPLMSVALVAQGGAVLGYMFLHRNNNKTKEICISAFTSVLFGISEPALFGVNIKYKYPLIAGCIAGAISEAYVYFSKLTATGFGTTGVPGFTIVEPANNGHLNFIIAHLIAVLAGIGLTIMIGKVYEKKIKKEVDKMVKNSPFRQKFHIEAPSGYLNDPNGFSFFNGECNLFYQWTPYMYSSENVWYQGWYHLKGTDFLTWEKLGAGIEADERFATHGAYSGSAIADDDKLTIFYTGNTRNEDWQRIPYQVIATMDKNNIITKRENPEITGILDGYTDHFRYPKIWKNFDGEYYAIIGIQRKNLTGTAVIAHSKDTYNWQILGEIDTNLKNFGYMWECPDYFELEDNGVFVFSPQGLYPQGNDYHNIYQTGYLIGDKIDKNNLKLNEITDFQELDKGFDFYAPQSTSTPDNRRILIGWMGLPEMKYPTEKYGYCGCLTLPRELTIKNGKLYQNPVKEIDKYRKNKIILNKEELKTGISAENSYELQAKFENIKESFTIDLFSNEKHTEYARIKYSATKKELWLDRGNMDIPVNESHGTKRLIANNLENNLTLDIFVDTSSIEIFVNNGEKIASSRIFTTNEERFIFADLKENAGKITYVELDF</sequence>
<evidence type="ECO:0000256" key="5">
    <source>
        <dbReference type="ARBA" id="ARBA00022597"/>
    </source>
</evidence>
<keyword evidence="9" id="KW-0418">Kinase</keyword>
<evidence type="ECO:0000256" key="7">
    <source>
        <dbReference type="ARBA" id="ARBA00022683"/>
    </source>
</evidence>
<dbReference type="UniPathway" id="UPA00238"/>
<keyword evidence="15" id="KW-0119">Carbohydrate metabolism</keyword>
<dbReference type="CAZy" id="GH32">
    <property type="family name" value="Glycoside Hydrolase Family 32"/>
</dbReference>
<dbReference type="InterPro" id="IPR013320">
    <property type="entry name" value="ConA-like_dom_sf"/>
</dbReference>
<keyword evidence="8 16" id="KW-0812">Transmembrane</keyword>